<comment type="caution">
    <text evidence="2">The sequence shown here is derived from an EMBL/GenBank/DDBJ whole genome shotgun (WGS) entry which is preliminary data.</text>
</comment>
<sequence>MVSFKLRGENERRRLSQEEKHVANTASEYRRRVAEGDGSGQHRSRTILNRVQNFIRESNKP</sequence>
<proteinExistence type="predicted"/>
<evidence type="ECO:0000313" key="2">
    <source>
        <dbReference type="EMBL" id="KAJ5370128.1"/>
    </source>
</evidence>
<dbReference type="Proteomes" id="UP001147782">
    <property type="component" value="Unassembled WGS sequence"/>
</dbReference>
<accession>A0A9W9S156</accession>
<keyword evidence="2" id="KW-0418">Kinase</keyword>
<dbReference type="EMBL" id="JAPZBS010000005">
    <property type="protein sequence ID" value="KAJ5370128.1"/>
    <property type="molecule type" value="Genomic_DNA"/>
</dbReference>
<feature type="compositionally biased region" description="Polar residues" evidence="1">
    <location>
        <begin position="46"/>
        <end position="61"/>
    </location>
</feature>
<dbReference type="AlphaFoldDB" id="A0A9W9S156"/>
<feature type="region of interest" description="Disordered" evidence="1">
    <location>
        <begin position="1"/>
        <end position="61"/>
    </location>
</feature>
<reference evidence="2" key="2">
    <citation type="journal article" date="2023" name="IMA Fungus">
        <title>Comparative genomic study of the Penicillium genus elucidates a diverse pangenome and 15 lateral gene transfer events.</title>
        <authorList>
            <person name="Petersen C."/>
            <person name="Sorensen T."/>
            <person name="Nielsen M.R."/>
            <person name="Sondergaard T.E."/>
            <person name="Sorensen J.L."/>
            <person name="Fitzpatrick D.A."/>
            <person name="Frisvad J.C."/>
            <person name="Nielsen K.L."/>
        </authorList>
    </citation>
    <scope>NUCLEOTIDE SEQUENCE</scope>
    <source>
        <strain evidence="2">IBT 29864</strain>
    </source>
</reference>
<keyword evidence="3" id="KW-1185">Reference proteome</keyword>
<protein>
    <submittedName>
        <fullName evidence="2">Actin-regulating kinase PRK1</fullName>
    </submittedName>
</protein>
<evidence type="ECO:0000256" key="1">
    <source>
        <dbReference type="SAM" id="MobiDB-lite"/>
    </source>
</evidence>
<reference evidence="2" key="1">
    <citation type="submission" date="2022-11" db="EMBL/GenBank/DDBJ databases">
        <authorList>
            <person name="Petersen C."/>
        </authorList>
    </citation>
    <scope>NUCLEOTIDE SEQUENCE</scope>
    <source>
        <strain evidence="2">IBT 29864</strain>
    </source>
</reference>
<name>A0A9W9S156_9EURO</name>
<keyword evidence="2" id="KW-0808">Transferase</keyword>
<dbReference type="GeneID" id="81438328"/>
<dbReference type="RefSeq" id="XP_056554562.1">
    <property type="nucleotide sequence ID" value="XM_056699149.1"/>
</dbReference>
<evidence type="ECO:0000313" key="3">
    <source>
        <dbReference type="Proteomes" id="UP001147782"/>
    </source>
</evidence>
<gene>
    <name evidence="2" type="ORF">N7496_006220</name>
</gene>
<organism evidence="2 3">
    <name type="scientific">Penicillium cataractarum</name>
    <dbReference type="NCBI Taxonomy" id="2100454"/>
    <lineage>
        <taxon>Eukaryota</taxon>
        <taxon>Fungi</taxon>
        <taxon>Dikarya</taxon>
        <taxon>Ascomycota</taxon>
        <taxon>Pezizomycotina</taxon>
        <taxon>Eurotiomycetes</taxon>
        <taxon>Eurotiomycetidae</taxon>
        <taxon>Eurotiales</taxon>
        <taxon>Aspergillaceae</taxon>
        <taxon>Penicillium</taxon>
    </lineage>
</organism>
<feature type="compositionally biased region" description="Basic and acidic residues" evidence="1">
    <location>
        <begin position="1"/>
        <end position="35"/>
    </location>
</feature>
<dbReference type="GO" id="GO:0016301">
    <property type="term" value="F:kinase activity"/>
    <property type="evidence" value="ECO:0007669"/>
    <property type="project" value="UniProtKB-KW"/>
</dbReference>